<keyword evidence="3" id="KW-1185">Reference proteome</keyword>
<dbReference type="RefSeq" id="WP_188073056.1">
    <property type="nucleotide sequence ID" value="NZ_BSPS01000002.1"/>
</dbReference>
<feature type="chain" id="PRO_5030769313" description="Lipoprotein" evidence="1">
    <location>
        <begin position="24"/>
        <end position="178"/>
    </location>
</feature>
<name>A0A7W6FR31_9SPHN</name>
<dbReference type="AlphaFoldDB" id="A0A7W6FR31"/>
<protein>
    <recommendedName>
        <fullName evidence="4">Lipoprotein</fullName>
    </recommendedName>
</protein>
<evidence type="ECO:0000313" key="3">
    <source>
        <dbReference type="Proteomes" id="UP000571950"/>
    </source>
</evidence>
<evidence type="ECO:0000256" key="1">
    <source>
        <dbReference type="SAM" id="SignalP"/>
    </source>
</evidence>
<evidence type="ECO:0000313" key="2">
    <source>
        <dbReference type="EMBL" id="MBB3927585.1"/>
    </source>
</evidence>
<accession>A0A7W6FR31</accession>
<reference evidence="2 3" key="1">
    <citation type="submission" date="2020-08" db="EMBL/GenBank/DDBJ databases">
        <title>Genomic Encyclopedia of Type Strains, Phase IV (KMG-IV): sequencing the most valuable type-strain genomes for metagenomic binning, comparative biology and taxonomic classification.</title>
        <authorList>
            <person name="Goeker M."/>
        </authorList>
    </citation>
    <scope>NUCLEOTIDE SEQUENCE [LARGE SCALE GENOMIC DNA]</scope>
    <source>
        <strain evidence="2 3">DSM 26189</strain>
    </source>
</reference>
<proteinExistence type="predicted"/>
<gene>
    <name evidence="2" type="ORF">GGR43_003317</name>
</gene>
<feature type="signal peptide" evidence="1">
    <location>
        <begin position="1"/>
        <end position="23"/>
    </location>
</feature>
<dbReference type="PROSITE" id="PS51257">
    <property type="entry name" value="PROKAR_LIPOPROTEIN"/>
    <property type="match status" value="1"/>
</dbReference>
<dbReference type="EMBL" id="JACIDT010000013">
    <property type="protein sequence ID" value="MBB3927585.1"/>
    <property type="molecule type" value="Genomic_DNA"/>
</dbReference>
<sequence length="178" mass="19352">MNHRFPASAFALAFLLTACSSQKDDEAGNDTNLSAPIVDNRAVGTASEDMPDNATQANAATPAAPDIANENQSREQIPLALRGRWGLVPADCEKRSDNKGLLVISGTTLGFYESRGTLKSITEWTPARLHADFDFTGEGMSWTREMELDLQQGDTVLVRRDHGEDAQPGALRYRRCAG</sequence>
<dbReference type="CDD" id="cd13120">
    <property type="entry name" value="BF2867_like_N"/>
    <property type="match status" value="1"/>
</dbReference>
<organism evidence="2 3">
    <name type="scientific">Sphingobium jiangsuense</name>
    <dbReference type="NCBI Taxonomy" id="870476"/>
    <lineage>
        <taxon>Bacteria</taxon>
        <taxon>Pseudomonadati</taxon>
        <taxon>Pseudomonadota</taxon>
        <taxon>Alphaproteobacteria</taxon>
        <taxon>Sphingomonadales</taxon>
        <taxon>Sphingomonadaceae</taxon>
        <taxon>Sphingobium</taxon>
    </lineage>
</organism>
<keyword evidence="1" id="KW-0732">Signal</keyword>
<comment type="caution">
    <text evidence="2">The sequence shown here is derived from an EMBL/GenBank/DDBJ whole genome shotgun (WGS) entry which is preliminary data.</text>
</comment>
<dbReference type="Proteomes" id="UP000571950">
    <property type="component" value="Unassembled WGS sequence"/>
</dbReference>
<evidence type="ECO:0008006" key="4">
    <source>
        <dbReference type="Google" id="ProtNLM"/>
    </source>
</evidence>